<accession>A0A6H5HRH0</accession>
<dbReference type="Proteomes" id="UP000479000">
    <property type="component" value="Unassembled WGS sequence"/>
</dbReference>
<name>A0A6H5HRH0_9HEMI</name>
<proteinExistence type="predicted"/>
<sequence>MSDVELSRTENRKFTHNVNKSESRSRRRRHIICIRIDDARSKTERMALENSDKSMFDSIDGRISMPIYCCRSTIDTPTRNSMCRNLNSTKYVEPNKGIDIEMSYKNIDNLNRSMKTNSKKHQYRYLPVLDRYLPVLSRYIESNKII</sequence>
<keyword evidence="2" id="KW-1185">Reference proteome</keyword>
<dbReference type="EMBL" id="CADCXU010035269">
    <property type="protein sequence ID" value="CAB0020362.1"/>
    <property type="molecule type" value="Genomic_DNA"/>
</dbReference>
<dbReference type="AlphaFoldDB" id="A0A6H5HRH0"/>
<organism evidence="1 2">
    <name type="scientific">Nesidiocoris tenuis</name>
    <dbReference type="NCBI Taxonomy" id="355587"/>
    <lineage>
        <taxon>Eukaryota</taxon>
        <taxon>Metazoa</taxon>
        <taxon>Ecdysozoa</taxon>
        <taxon>Arthropoda</taxon>
        <taxon>Hexapoda</taxon>
        <taxon>Insecta</taxon>
        <taxon>Pterygota</taxon>
        <taxon>Neoptera</taxon>
        <taxon>Paraneoptera</taxon>
        <taxon>Hemiptera</taxon>
        <taxon>Heteroptera</taxon>
        <taxon>Panheteroptera</taxon>
        <taxon>Cimicomorpha</taxon>
        <taxon>Miridae</taxon>
        <taxon>Dicyphina</taxon>
        <taxon>Nesidiocoris</taxon>
    </lineage>
</organism>
<gene>
    <name evidence="1" type="ORF">NTEN_LOCUS23951</name>
</gene>
<evidence type="ECO:0000313" key="1">
    <source>
        <dbReference type="EMBL" id="CAB0020362.1"/>
    </source>
</evidence>
<protein>
    <submittedName>
        <fullName evidence="1">Uncharacterized protein</fullName>
    </submittedName>
</protein>
<reference evidence="1 2" key="1">
    <citation type="submission" date="2020-02" db="EMBL/GenBank/DDBJ databases">
        <authorList>
            <person name="Ferguson B K."/>
        </authorList>
    </citation>
    <scope>NUCLEOTIDE SEQUENCE [LARGE SCALE GENOMIC DNA]</scope>
</reference>
<evidence type="ECO:0000313" key="2">
    <source>
        <dbReference type="Proteomes" id="UP000479000"/>
    </source>
</evidence>